<feature type="binding site" evidence="7">
    <location>
        <position position="173"/>
    </location>
    <ligand>
        <name>FMN</name>
        <dbReference type="ChEBI" id="CHEBI:58210"/>
    </ligand>
</feature>
<dbReference type="Proteomes" id="UP000265719">
    <property type="component" value="Chromosome"/>
</dbReference>
<evidence type="ECO:0000313" key="10">
    <source>
        <dbReference type="Proteomes" id="UP000265719"/>
    </source>
</evidence>
<organism evidence="9 10">
    <name type="scientific">Thermobifida halotolerans</name>
    <dbReference type="NCBI Taxonomy" id="483545"/>
    <lineage>
        <taxon>Bacteria</taxon>
        <taxon>Bacillati</taxon>
        <taxon>Actinomycetota</taxon>
        <taxon>Actinomycetes</taxon>
        <taxon>Streptosporangiales</taxon>
        <taxon>Nocardiopsidaceae</taxon>
        <taxon>Thermobifida</taxon>
    </lineage>
</organism>
<dbReference type="InterPro" id="IPR012133">
    <property type="entry name" value="Alpha-hydoxy_acid_DH_FMN"/>
</dbReference>
<evidence type="ECO:0000256" key="3">
    <source>
        <dbReference type="ARBA" id="ARBA00022643"/>
    </source>
</evidence>
<dbReference type="PIRSF" id="PIRSF000138">
    <property type="entry name" value="Al-hdrx_acd_dh"/>
    <property type="match status" value="1"/>
</dbReference>
<dbReference type="GO" id="GO:0010181">
    <property type="term" value="F:FMN binding"/>
    <property type="evidence" value="ECO:0007669"/>
    <property type="project" value="InterPro"/>
</dbReference>
<dbReference type="Gene3D" id="3.20.20.70">
    <property type="entry name" value="Aldolase class I"/>
    <property type="match status" value="1"/>
</dbReference>
<feature type="binding site" evidence="7">
    <location>
        <begin position="348"/>
        <end position="349"/>
    </location>
    <ligand>
        <name>FMN</name>
        <dbReference type="ChEBI" id="CHEBI:58210"/>
    </ligand>
</feature>
<dbReference type="InterPro" id="IPR013785">
    <property type="entry name" value="Aldolase_TIM"/>
</dbReference>
<evidence type="ECO:0000256" key="5">
    <source>
        <dbReference type="ARBA" id="ARBA00024042"/>
    </source>
</evidence>
<dbReference type="InterPro" id="IPR000262">
    <property type="entry name" value="FMN-dep_DH"/>
</dbReference>
<feature type="binding site" evidence="7">
    <location>
        <begin position="325"/>
        <end position="329"/>
    </location>
    <ligand>
        <name>FMN</name>
        <dbReference type="ChEBI" id="CHEBI:58210"/>
    </ligand>
</feature>
<name>A0AA97M278_9ACTN</name>
<dbReference type="EMBL" id="CP063196">
    <property type="protein sequence ID" value="UOE22141.1"/>
    <property type="molecule type" value="Genomic_DNA"/>
</dbReference>
<gene>
    <name evidence="9" type="primary">mftD</name>
    <name evidence="9" type="ORF">NI17_018885</name>
</gene>
<dbReference type="AlphaFoldDB" id="A0AA97M278"/>
<dbReference type="NCBIfam" id="TIGR03966">
    <property type="entry name" value="actino_HemFlav"/>
    <property type="match status" value="1"/>
</dbReference>
<evidence type="ECO:0000256" key="4">
    <source>
        <dbReference type="ARBA" id="ARBA00023002"/>
    </source>
</evidence>
<dbReference type="PROSITE" id="PS51349">
    <property type="entry name" value="FMN_HYDROXY_ACID_DH_2"/>
    <property type="match status" value="1"/>
</dbReference>
<keyword evidence="3 7" id="KW-0288">FMN</keyword>
<dbReference type="KEGG" id="thao:NI17_018885"/>
<evidence type="ECO:0000259" key="8">
    <source>
        <dbReference type="PROSITE" id="PS51349"/>
    </source>
</evidence>
<dbReference type="CDD" id="cd02809">
    <property type="entry name" value="alpha_hydroxyacid_oxid_FMN"/>
    <property type="match status" value="1"/>
</dbReference>
<comment type="similarity">
    <text evidence="5">Belongs to the FMN-dependent alpha-hydroxy acid dehydrogenase family.</text>
</comment>
<feature type="binding site" evidence="7">
    <location>
        <position position="292"/>
    </location>
    <ligand>
        <name>FMN</name>
        <dbReference type="ChEBI" id="CHEBI:58210"/>
    </ligand>
</feature>
<evidence type="ECO:0000313" key="9">
    <source>
        <dbReference type="EMBL" id="UOE22141.1"/>
    </source>
</evidence>
<dbReference type="InterPro" id="IPR037396">
    <property type="entry name" value="FMN_HAD"/>
</dbReference>
<evidence type="ECO:0000256" key="2">
    <source>
        <dbReference type="ARBA" id="ARBA00022630"/>
    </source>
</evidence>
<feature type="domain" description="FMN hydroxy acid dehydrogenase" evidence="8">
    <location>
        <begin position="17"/>
        <end position="399"/>
    </location>
</feature>
<comment type="cofactor">
    <cofactor evidence="1">
        <name>FMN</name>
        <dbReference type="ChEBI" id="CHEBI:58210"/>
    </cofactor>
</comment>
<dbReference type="PANTHER" id="PTHR10578">
    <property type="entry name" value="S -2-HYDROXY-ACID OXIDASE-RELATED"/>
    <property type="match status" value="1"/>
</dbReference>
<feature type="binding site" evidence="7">
    <location>
        <position position="147"/>
    </location>
    <ligand>
        <name>glyoxylate</name>
        <dbReference type="ChEBI" id="CHEBI:36655"/>
    </ligand>
</feature>
<protein>
    <submittedName>
        <fullName evidence="9">Mycofactocin biosynthesis FMN-dependent deaminase MftD</fullName>
    </submittedName>
</protein>
<keyword evidence="4" id="KW-0560">Oxidoreductase</keyword>
<dbReference type="Pfam" id="PF01070">
    <property type="entry name" value="FMN_dh"/>
    <property type="match status" value="1"/>
</dbReference>
<sequence length="415" mass="44334">MAVRVASIRRGVCSVLFTSTPLESVAEAQRRARKRLPTAVYASLVAGTEKGITLHDNIQAFDEIGLIPRIAAELPPAREMSTTVLGQEIDFPVIVSPAGAQAVDPGGEVAVARAAAAAGTAIGLSSFASMPLEDVAAANPKAFFQLYWVGTRDDIAERVERARRAGAKALILTLDWSFASRRDWGSPTIPERVTFSTLLEFAPMGISRPGWALRFLLGGIPNLEAPNLRTEAKGTPTFREAYVEWAQTPLPTWEDVRWLRDLWDGEFLVKGVYYPDDARRAVDCGANAVSVSNHGGNNLDGIPGALRALPGVVEAVGDQVDVLMDGGIRRGSDVVKALAMGAKAVLVGRVWLWGLAAGGEDGVRQVLEILRSGIDESLIGLGHKSIHDLSLDDLIIPAGFTIPKMSAMSSVPGKR</sequence>
<reference evidence="9" key="1">
    <citation type="submission" date="2020-10" db="EMBL/GenBank/DDBJ databases">
        <title>De novo genome project of the cellulose decomposer Thermobifida halotolerans type strain.</title>
        <authorList>
            <person name="Nagy I."/>
            <person name="Horvath B."/>
            <person name="Kukolya J."/>
            <person name="Nagy I."/>
            <person name="Orsini M."/>
        </authorList>
    </citation>
    <scope>NUCLEOTIDE SEQUENCE</scope>
    <source>
        <strain evidence="9">DSM 44931</strain>
    </source>
</reference>
<keyword evidence="10" id="KW-1185">Reference proteome</keyword>
<keyword evidence="2 7" id="KW-0285">Flavoprotein</keyword>
<dbReference type="SUPFAM" id="SSF51395">
    <property type="entry name" value="FMN-linked oxidoreductases"/>
    <property type="match status" value="1"/>
</dbReference>
<feature type="binding site" evidence="7">
    <location>
        <position position="145"/>
    </location>
    <ligand>
        <name>FMN</name>
        <dbReference type="ChEBI" id="CHEBI:58210"/>
    </ligand>
</feature>
<evidence type="ECO:0000256" key="6">
    <source>
        <dbReference type="PIRSR" id="PIRSR000138-1"/>
    </source>
</evidence>
<feature type="binding site" evidence="7">
    <location>
        <position position="125"/>
    </location>
    <ligand>
        <name>FMN</name>
        <dbReference type="ChEBI" id="CHEBI:58210"/>
    </ligand>
</feature>
<dbReference type="PANTHER" id="PTHR10578:SF107">
    <property type="entry name" value="2-HYDROXYACID OXIDASE 1"/>
    <property type="match status" value="1"/>
</dbReference>
<feature type="active site" description="Proton acceptor" evidence="6">
    <location>
        <position position="294"/>
    </location>
</feature>
<feature type="binding site" evidence="7">
    <location>
        <position position="182"/>
    </location>
    <ligand>
        <name>glyoxylate</name>
        <dbReference type="ChEBI" id="CHEBI:36655"/>
    </ligand>
</feature>
<evidence type="ECO:0000256" key="7">
    <source>
        <dbReference type="PIRSR" id="PIRSR000138-2"/>
    </source>
</evidence>
<feature type="binding site" evidence="7">
    <location>
        <position position="294"/>
    </location>
    <ligand>
        <name>glyoxylate</name>
        <dbReference type="ChEBI" id="CHEBI:36655"/>
    </ligand>
</feature>
<dbReference type="InterPro" id="IPR023989">
    <property type="entry name" value="MftD"/>
</dbReference>
<proteinExistence type="inferred from homology"/>
<accession>A0AA97M278</accession>
<dbReference type="GO" id="GO:0016491">
    <property type="term" value="F:oxidoreductase activity"/>
    <property type="evidence" value="ECO:0007669"/>
    <property type="project" value="UniProtKB-KW"/>
</dbReference>
<feature type="binding site" evidence="7">
    <location>
        <begin position="97"/>
        <end position="99"/>
    </location>
    <ligand>
        <name>FMN</name>
        <dbReference type="ChEBI" id="CHEBI:58210"/>
    </ligand>
</feature>
<feature type="binding site" evidence="7">
    <location>
        <position position="270"/>
    </location>
    <ligand>
        <name>FMN</name>
        <dbReference type="ChEBI" id="CHEBI:58210"/>
    </ligand>
</feature>
<evidence type="ECO:0000256" key="1">
    <source>
        <dbReference type="ARBA" id="ARBA00001917"/>
    </source>
</evidence>